<dbReference type="Pfam" id="PF09458">
    <property type="entry name" value="H_lectin"/>
    <property type="match status" value="3"/>
</dbReference>
<keyword evidence="3" id="KW-0378">Hydrolase</keyword>
<evidence type="ECO:0000259" key="2">
    <source>
        <dbReference type="Pfam" id="PF09458"/>
    </source>
</evidence>
<dbReference type="InterPro" id="IPR024079">
    <property type="entry name" value="MetalloPept_cat_dom_sf"/>
</dbReference>
<dbReference type="GO" id="GO:0046871">
    <property type="term" value="F:N-acetylgalactosamine binding"/>
    <property type="evidence" value="ECO:0007669"/>
    <property type="project" value="TreeGrafter"/>
</dbReference>
<dbReference type="EMBL" id="JAQHRD010000001">
    <property type="protein sequence ID" value="KAJ6447251.1"/>
    <property type="molecule type" value="Genomic_DNA"/>
</dbReference>
<dbReference type="PANTHER" id="PTHR46938">
    <property type="entry name" value="DISCOIDIN-1 SUBUNIT A-RELATED-RELATED"/>
    <property type="match status" value="1"/>
</dbReference>
<protein>
    <submittedName>
        <fullName evidence="3">Metalloprotease protein</fullName>
    </submittedName>
</protein>
<reference evidence="3" key="1">
    <citation type="submission" date="2023-01" db="EMBL/GenBank/DDBJ databases">
        <title>The growth and conidiation of Purpureocillium lavendulum are regulated by nitrogen source and histone H3K14 acetylation.</title>
        <authorList>
            <person name="Tang P."/>
            <person name="Han J."/>
            <person name="Zhang C."/>
            <person name="Tang P."/>
            <person name="Qi F."/>
            <person name="Zhang K."/>
            <person name="Liang L."/>
        </authorList>
    </citation>
    <scope>NUCLEOTIDE SEQUENCE</scope>
    <source>
        <strain evidence="3">YMF1.00683</strain>
    </source>
</reference>
<sequence length="591" mass="65887">MPKSDGFASAIKMQLPGLGILQQSAVTKPKPPPTICQHQFALSLLHPPTGKMASYGPVCFTKILGVSDESSTIPPKESVSKAVGENPRNGSLTLPPAPSGVGGALGLAMMTRKFWLPGRELKIGFQGGTQWQKDKVKQYAPEWCQYANIRFTFVDSTAGLDILIAFNPSLGSWSYLGTDCSWFSSQNTPSMNLGWINDNTSEAELRSVILHEFGHALGAVHEHESPYAQIPWNKDQVYKDLGGPPNNWDKTKVDQNMFTLYTLEDTQATPFDPDSIMLYYFPASWTTNGKGTNYNTALSETDKAYAKFCYPADAFDAGQYNTMEVRPWDKPQLDNDKVIYYQRKYDAVPALPIGLTSLDISQGANIRIRALASDATTEKFKASLQSWADTTLYSASMTYLEKSSRFAYMQTGTYNTTETRPWNQPQLFQSKRINFATPFAAPPKVVTWLQALDMDKSKNWRIKVYASDVDSTGFTVHVDSWADSILYSAGVTWLAYPADQPGVASGRFSTEDVRPWNKPQSENSGVFNFPKVFAKPPKVIMALDSLDYDRSRNLRVRLSTSSVTNTGITWHLQSWWDSIMYSSGASFFAWT</sequence>
<dbReference type="InterPro" id="IPR052487">
    <property type="entry name" value="Galactose-binding_lectin"/>
</dbReference>
<keyword evidence="4" id="KW-1185">Reference proteome</keyword>
<organism evidence="3 4">
    <name type="scientific">Purpureocillium lavendulum</name>
    <dbReference type="NCBI Taxonomy" id="1247861"/>
    <lineage>
        <taxon>Eukaryota</taxon>
        <taxon>Fungi</taxon>
        <taxon>Dikarya</taxon>
        <taxon>Ascomycota</taxon>
        <taxon>Pezizomycotina</taxon>
        <taxon>Sordariomycetes</taxon>
        <taxon>Hypocreomycetidae</taxon>
        <taxon>Hypocreales</taxon>
        <taxon>Ophiocordycipitaceae</taxon>
        <taxon>Purpureocillium</taxon>
    </lineage>
</organism>
<dbReference type="AlphaFoldDB" id="A0AB34G9T6"/>
<dbReference type="SUPFAM" id="SSF141086">
    <property type="entry name" value="Agglutinin HPA-like"/>
    <property type="match status" value="3"/>
</dbReference>
<comment type="caution">
    <text evidence="3">The sequence shown here is derived from an EMBL/GenBank/DDBJ whole genome shotgun (WGS) entry which is preliminary data.</text>
</comment>
<evidence type="ECO:0000256" key="1">
    <source>
        <dbReference type="SAM" id="MobiDB-lite"/>
    </source>
</evidence>
<feature type="domain" description="H-type lectin" evidence="2">
    <location>
        <begin position="430"/>
        <end position="496"/>
    </location>
</feature>
<dbReference type="SUPFAM" id="SSF55486">
    <property type="entry name" value="Metalloproteases ('zincins'), catalytic domain"/>
    <property type="match status" value="1"/>
</dbReference>
<name>A0AB34G9T6_9HYPO</name>
<dbReference type="InterPro" id="IPR037221">
    <property type="entry name" value="H-type_lectin_dom_sf"/>
</dbReference>
<dbReference type="GO" id="GO:0030247">
    <property type="term" value="F:polysaccharide binding"/>
    <property type="evidence" value="ECO:0007669"/>
    <property type="project" value="TreeGrafter"/>
</dbReference>
<dbReference type="CDD" id="cd04327">
    <property type="entry name" value="ZnMc_MMP_like_3"/>
    <property type="match status" value="1"/>
</dbReference>
<dbReference type="Proteomes" id="UP001163105">
    <property type="component" value="Unassembled WGS sequence"/>
</dbReference>
<evidence type="ECO:0000313" key="4">
    <source>
        <dbReference type="Proteomes" id="UP001163105"/>
    </source>
</evidence>
<dbReference type="GO" id="GO:0098636">
    <property type="term" value="C:protein complex involved in cell adhesion"/>
    <property type="evidence" value="ECO:0007669"/>
    <property type="project" value="TreeGrafter"/>
</dbReference>
<dbReference type="GO" id="GO:0008237">
    <property type="term" value="F:metallopeptidase activity"/>
    <property type="evidence" value="ECO:0007669"/>
    <property type="project" value="UniProtKB-KW"/>
</dbReference>
<feature type="domain" description="H-type lectin" evidence="2">
    <location>
        <begin position="527"/>
        <end position="590"/>
    </location>
</feature>
<keyword evidence="3" id="KW-0482">Metalloprotease</keyword>
<feature type="domain" description="H-type lectin" evidence="2">
    <location>
        <begin position="338"/>
        <end position="400"/>
    </location>
</feature>
<proteinExistence type="predicted"/>
<gene>
    <name evidence="3" type="ORF">O9K51_02026</name>
</gene>
<dbReference type="Gene3D" id="2.60.40.2080">
    <property type="match status" value="3"/>
</dbReference>
<dbReference type="GO" id="GO:0098609">
    <property type="term" value="P:cell-cell adhesion"/>
    <property type="evidence" value="ECO:0007669"/>
    <property type="project" value="TreeGrafter"/>
</dbReference>
<keyword evidence="3" id="KW-0645">Protease</keyword>
<dbReference type="InterPro" id="IPR019019">
    <property type="entry name" value="H-type_lectin_domain"/>
</dbReference>
<dbReference type="Gene3D" id="3.40.390.10">
    <property type="entry name" value="Collagenase (Catalytic Domain)"/>
    <property type="match status" value="1"/>
</dbReference>
<dbReference type="GO" id="GO:0070492">
    <property type="term" value="F:oligosaccharide binding"/>
    <property type="evidence" value="ECO:0007669"/>
    <property type="project" value="TreeGrafter"/>
</dbReference>
<feature type="region of interest" description="Disordered" evidence="1">
    <location>
        <begin position="74"/>
        <end position="96"/>
    </location>
</feature>
<evidence type="ECO:0000313" key="3">
    <source>
        <dbReference type="EMBL" id="KAJ6447251.1"/>
    </source>
</evidence>
<accession>A0AB34G9T6</accession>
<dbReference type="GO" id="GO:0009986">
    <property type="term" value="C:cell surface"/>
    <property type="evidence" value="ECO:0007669"/>
    <property type="project" value="TreeGrafter"/>
</dbReference>